<proteinExistence type="predicted"/>
<evidence type="ECO:0000313" key="1">
    <source>
        <dbReference type="EMBL" id="GAG96750.1"/>
    </source>
</evidence>
<sequence length="74" mass="8483">MKTKKVIIPAYGDEIIGDARVEVSIQCLACKHFHNDMTTCKAFSKGIPIKILTGHWDHTRPFRNDNGIRFERIV</sequence>
<accession>X1BP27</accession>
<gene>
    <name evidence="1" type="ORF">S01H4_45136</name>
</gene>
<protein>
    <submittedName>
        <fullName evidence="1">Uncharacterized protein</fullName>
    </submittedName>
</protein>
<name>X1BP27_9ZZZZ</name>
<comment type="caution">
    <text evidence="1">The sequence shown here is derived from an EMBL/GenBank/DDBJ whole genome shotgun (WGS) entry which is preliminary data.</text>
</comment>
<dbReference type="AlphaFoldDB" id="X1BP27"/>
<reference evidence="1" key="1">
    <citation type="journal article" date="2014" name="Front. Microbiol.">
        <title>High frequency of phylogenetically diverse reductive dehalogenase-homologous genes in deep subseafloor sedimentary metagenomes.</title>
        <authorList>
            <person name="Kawai M."/>
            <person name="Futagami T."/>
            <person name="Toyoda A."/>
            <person name="Takaki Y."/>
            <person name="Nishi S."/>
            <person name="Hori S."/>
            <person name="Arai W."/>
            <person name="Tsubouchi T."/>
            <person name="Morono Y."/>
            <person name="Uchiyama I."/>
            <person name="Ito T."/>
            <person name="Fujiyama A."/>
            <person name="Inagaki F."/>
            <person name="Takami H."/>
        </authorList>
    </citation>
    <scope>NUCLEOTIDE SEQUENCE</scope>
    <source>
        <strain evidence="1">Expedition CK06-06</strain>
    </source>
</reference>
<organism evidence="1">
    <name type="scientific">marine sediment metagenome</name>
    <dbReference type="NCBI Taxonomy" id="412755"/>
    <lineage>
        <taxon>unclassified sequences</taxon>
        <taxon>metagenomes</taxon>
        <taxon>ecological metagenomes</taxon>
    </lineage>
</organism>
<dbReference type="EMBL" id="BART01025101">
    <property type="protein sequence ID" value="GAG96750.1"/>
    <property type="molecule type" value="Genomic_DNA"/>
</dbReference>